<dbReference type="Proteomes" id="UP001652625">
    <property type="component" value="Chromosome 11"/>
</dbReference>
<evidence type="ECO:0000313" key="1">
    <source>
        <dbReference type="Proteomes" id="UP001652625"/>
    </source>
</evidence>
<reference evidence="2" key="1">
    <citation type="submission" date="2025-08" db="UniProtKB">
        <authorList>
            <consortium name="RefSeq"/>
        </authorList>
    </citation>
    <scope>IDENTIFICATION</scope>
</reference>
<accession>A0ABM4CT93</accession>
<gene>
    <name evidence="2" type="primary">LOC136086719</name>
</gene>
<organism evidence="1 2">
    <name type="scientific">Hydra vulgaris</name>
    <name type="common">Hydra</name>
    <name type="synonym">Hydra attenuata</name>
    <dbReference type="NCBI Taxonomy" id="6087"/>
    <lineage>
        <taxon>Eukaryota</taxon>
        <taxon>Metazoa</taxon>
        <taxon>Cnidaria</taxon>
        <taxon>Hydrozoa</taxon>
        <taxon>Hydroidolina</taxon>
        <taxon>Anthoathecata</taxon>
        <taxon>Aplanulata</taxon>
        <taxon>Hydridae</taxon>
        <taxon>Hydra</taxon>
    </lineage>
</organism>
<evidence type="ECO:0000313" key="2">
    <source>
        <dbReference type="RefSeq" id="XP_065665109.1"/>
    </source>
</evidence>
<keyword evidence="1" id="KW-1185">Reference proteome</keyword>
<dbReference type="GeneID" id="136086719"/>
<protein>
    <submittedName>
        <fullName evidence="2">Uncharacterized protein LOC136086719</fullName>
    </submittedName>
</protein>
<dbReference type="RefSeq" id="XP_065665109.1">
    <property type="nucleotide sequence ID" value="XM_065809037.1"/>
</dbReference>
<name>A0ABM4CT93_HYDVU</name>
<proteinExistence type="predicted"/>
<sequence length="132" mass="15077">MEQFDNLQEYFLKVLPNQKEFNGKAGIATTERYIHIKKALNSKMLPAIAYSVIFIAHDLKGFTVALETKQPMITVLFPKMQNLLKSLLSKFVIDDVILQPSKRLKPISKLKTFDLNNAEIHKNKCELGKKTA</sequence>